<dbReference type="OrthoDB" id="4191831at2759"/>
<dbReference type="Proteomes" id="UP000775872">
    <property type="component" value="Unassembled WGS sequence"/>
</dbReference>
<dbReference type="InterPro" id="IPR001810">
    <property type="entry name" value="F-box_dom"/>
</dbReference>
<dbReference type="PROSITE" id="PS50181">
    <property type="entry name" value="FBOX"/>
    <property type="match status" value="1"/>
</dbReference>
<protein>
    <recommendedName>
        <fullName evidence="1">F-box domain-containing protein</fullName>
    </recommendedName>
</protein>
<comment type="caution">
    <text evidence="2">The sequence shown here is derived from an EMBL/GenBank/DDBJ whole genome shotgun (WGS) entry which is preliminary data.</text>
</comment>
<feature type="domain" description="F-box" evidence="1">
    <location>
        <begin position="1"/>
        <end position="53"/>
    </location>
</feature>
<dbReference type="Pfam" id="PF12937">
    <property type="entry name" value="F-box-like"/>
    <property type="match status" value="1"/>
</dbReference>
<dbReference type="SUPFAM" id="SSF81383">
    <property type="entry name" value="F-box domain"/>
    <property type="match status" value="1"/>
</dbReference>
<gene>
    <name evidence="2" type="ORF">CSOL1703_00016000</name>
</gene>
<reference evidence="2" key="1">
    <citation type="submission" date="2021-10" db="EMBL/GenBank/DDBJ databases">
        <authorList>
            <person name="Piombo E."/>
        </authorList>
    </citation>
    <scope>NUCLEOTIDE SEQUENCE</scope>
</reference>
<name>A0A9N9Z903_9HYPO</name>
<evidence type="ECO:0000259" key="1">
    <source>
        <dbReference type="PROSITE" id="PS50181"/>
    </source>
</evidence>
<sequence length="498" mass="57292">MALLLDVPTEIIQQIVSLLPRADLARLCLTSHSIRYHAEPRLYSTIKFAWSNHTKPRIIFLLRTLLSRPELFALVDTVCLMGYAFRHRAARGERVPVGQDWLRLEIPSNLSLSRFISAIKKTKAPYTDVWVEKLEAGHVDAFAGLLIAYLSNTRSLTVTTNFVEDFTLVGKVLQSKALQLEPLHSHSQALQQEAFPDQIPKFTQLQRLAYVRRLDPDQQDHNGQFKEAVSALYLPNLVDVKLWLANPSKFQWLEGEPNLDHLTSLDIEWLDPGLLPRILSLTRNLRSLTYSWDYIDAVHSDDWKVPNLDLDEIMTAISPTKRTLEKLHIQFRVGFGLKHTWPQMNVSGSFNNLVKFDRIKELHVPFAALSGFGPDYTPLDRGIPPSVETLYLTHGMMEDEAFIWNRARPDMTGWGKDTKAWAKGIRQWVPEHTFQSLIFLLAESCPTKFPRLRQIGWFIRVVEDDYSHFLLEVERLSPLLGVDIKLMGNEVNPYHRND</sequence>
<evidence type="ECO:0000313" key="3">
    <source>
        <dbReference type="Proteomes" id="UP000775872"/>
    </source>
</evidence>
<dbReference type="EMBL" id="CABFOC020000039">
    <property type="protein sequence ID" value="CAH0051103.1"/>
    <property type="molecule type" value="Genomic_DNA"/>
</dbReference>
<proteinExistence type="predicted"/>
<organism evidence="2 3">
    <name type="scientific">Clonostachys solani</name>
    <dbReference type="NCBI Taxonomy" id="160281"/>
    <lineage>
        <taxon>Eukaryota</taxon>
        <taxon>Fungi</taxon>
        <taxon>Dikarya</taxon>
        <taxon>Ascomycota</taxon>
        <taxon>Pezizomycotina</taxon>
        <taxon>Sordariomycetes</taxon>
        <taxon>Hypocreomycetidae</taxon>
        <taxon>Hypocreales</taxon>
        <taxon>Bionectriaceae</taxon>
        <taxon>Clonostachys</taxon>
    </lineage>
</organism>
<dbReference type="InterPro" id="IPR036047">
    <property type="entry name" value="F-box-like_dom_sf"/>
</dbReference>
<evidence type="ECO:0000313" key="2">
    <source>
        <dbReference type="EMBL" id="CAH0051103.1"/>
    </source>
</evidence>
<dbReference type="AlphaFoldDB" id="A0A9N9Z903"/>
<keyword evidence="3" id="KW-1185">Reference proteome</keyword>
<accession>A0A9N9Z903</accession>